<protein>
    <recommendedName>
        <fullName evidence="4">LRR receptor-like serine/threonine-protein kinase</fullName>
    </recommendedName>
</protein>
<accession>A0ABY9CM17</accession>
<dbReference type="PANTHER" id="PTHR48006:SF81">
    <property type="entry name" value="PROTEIN KINASE DOMAIN-CONTAINING PROTEIN"/>
    <property type="match status" value="1"/>
</dbReference>
<evidence type="ECO:0008006" key="4">
    <source>
        <dbReference type="Google" id="ProtNLM"/>
    </source>
</evidence>
<name>A0ABY9CM17_VITVI</name>
<organism evidence="2 3">
    <name type="scientific">Vitis vinifera</name>
    <name type="common">Grape</name>
    <dbReference type="NCBI Taxonomy" id="29760"/>
    <lineage>
        <taxon>Eukaryota</taxon>
        <taxon>Viridiplantae</taxon>
        <taxon>Streptophyta</taxon>
        <taxon>Embryophyta</taxon>
        <taxon>Tracheophyta</taxon>
        <taxon>Spermatophyta</taxon>
        <taxon>Magnoliopsida</taxon>
        <taxon>eudicotyledons</taxon>
        <taxon>Gunneridae</taxon>
        <taxon>Pentapetalae</taxon>
        <taxon>rosids</taxon>
        <taxon>Vitales</taxon>
        <taxon>Vitaceae</taxon>
        <taxon>Viteae</taxon>
        <taxon>Vitis</taxon>
    </lineage>
</organism>
<evidence type="ECO:0000256" key="1">
    <source>
        <dbReference type="ARBA" id="ARBA00004479"/>
    </source>
</evidence>
<evidence type="ECO:0000313" key="3">
    <source>
        <dbReference type="Proteomes" id="UP001227230"/>
    </source>
</evidence>
<dbReference type="EMBL" id="CP126656">
    <property type="protein sequence ID" value="WJZ95574.1"/>
    <property type="molecule type" value="Genomic_DNA"/>
</dbReference>
<proteinExistence type="predicted"/>
<evidence type="ECO:0000313" key="2">
    <source>
        <dbReference type="EMBL" id="WJZ95574.1"/>
    </source>
</evidence>
<keyword evidence="3" id="KW-1185">Reference proteome</keyword>
<gene>
    <name evidence="2" type="ORF">VitviT2T_014336</name>
</gene>
<dbReference type="PANTHER" id="PTHR48006">
    <property type="entry name" value="LEUCINE-RICH REPEAT-CONTAINING PROTEIN DDB_G0281931-RELATED"/>
    <property type="match status" value="1"/>
</dbReference>
<dbReference type="InterPro" id="IPR051824">
    <property type="entry name" value="LRR_Rcpt-Like_S/T_Kinase"/>
</dbReference>
<reference evidence="2 3" key="1">
    <citation type="journal article" date="2023" name="Hortic Res">
        <title>The complete reference genome for grapevine (Vitis vinifera L.) genetics and breeding.</title>
        <authorList>
            <person name="Shi X."/>
            <person name="Cao S."/>
            <person name="Wang X."/>
            <person name="Huang S."/>
            <person name="Wang Y."/>
            <person name="Liu Z."/>
            <person name="Liu W."/>
            <person name="Leng X."/>
            <person name="Peng Y."/>
            <person name="Wang N."/>
            <person name="Wang Y."/>
            <person name="Ma Z."/>
            <person name="Xu X."/>
            <person name="Zhang F."/>
            <person name="Xue H."/>
            <person name="Zhong H."/>
            <person name="Wang Y."/>
            <person name="Zhang K."/>
            <person name="Velt A."/>
            <person name="Avia K."/>
            <person name="Holtgrawe D."/>
            <person name="Grimplet J."/>
            <person name="Matus J.T."/>
            <person name="Ware D."/>
            <person name="Wu X."/>
            <person name="Wang H."/>
            <person name="Liu C."/>
            <person name="Fang Y."/>
            <person name="Rustenholz C."/>
            <person name="Cheng Z."/>
            <person name="Xiao H."/>
            <person name="Zhou Y."/>
        </authorList>
    </citation>
    <scope>NUCLEOTIDE SEQUENCE [LARGE SCALE GENOMIC DNA]</scope>
    <source>
        <strain evidence="3">cv. Pinot noir / PN40024</strain>
        <tissue evidence="2">Leaf</tissue>
    </source>
</reference>
<comment type="subcellular location">
    <subcellularLocation>
        <location evidence="1">Membrane</location>
        <topology evidence="1">Single-pass type I membrane protein</topology>
    </subcellularLocation>
</comment>
<sequence>MASSSKLQAVKPVENPEHSLKGKGDLMDLVYPKLGLDFNKEEIMAMMINIALLCTNVSPTSTLAMSSVVNMLDGRTAIQDIVSECSL</sequence>
<dbReference type="Proteomes" id="UP001227230">
    <property type="component" value="Chromosome 9"/>
</dbReference>